<comment type="caution">
    <text evidence="1">The sequence shown here is derived from an EMBL/GenBank/DDBJ whole genome shotgun (WGS) entry which is preliminary data.</text>
</comment>
<reference evidence="2" key="2">
    <citation type="submission" date="2024-04" db="EMBL/GenBank/DDBJ databases">
        <authorList>
            <person name="Chen Y."/>
            <person name="Shah S."/>
            <person name="Dougan E. K."/>
            <person name="Thang M."/>
            <person name="Chan C."/>
        </authorList>
    </citation>
    <scope>NUCLEOTIDE SEQUENCE [LARGE SCALE GENOMIC DNA]</scope>
</reference>
<gene>
    <name evidence="1" type="ORF">C1SCF055_LOCUS15464</name>
</gene>
<sequence>MHPFARAFFSTPFGKGSLKIPFCKGLPFPKGLPFYKGSLKGVLPFLKGVLPFLKGSLPFLKGFLPFLKGFLPFPKGLCHPLGLAFPFCKGSLTIFTSSCNCRKELAFSLLAHSLIWSWSLASFLMWEKIVANLSCFKLLQVCHQLWFLTQDLQKQGLLSFSKDSFCKDCCPFSRTLILLQGVVQGSKTPVDPALGQLVTPPGLPGLPGPAVPAAVAPAPVVSVGESLNENLRNLELPKLPPDSTSVDFGDWLAFVGPCGTSSQWVTSTPLQRLRLKVVSPTELAKWPRTEQRAVADFAEALQAEAEQLSLMSASPTSTTTASLQDTKKKEQIKAAPYGLKGESCAFEHSWDGIQRKGEVQGDAEEVKPAVPAALVSDLSGLVKSLQSLKAVHLRYIESKAAGVFSGGPRPLKGRTDRRWALPDLTSLEAERVHGDSALILKMAVLYEEMEVNAPQPGVNGFLMEHPEDPREYLGEEESKELPSVWEWPELNAFAEKFNMKTVSFDQGMDELQRLRCGKNEKGIEPLAADLPQRLKQTSSWSSWAPGLTQAIDQGVNQTDACGWP</sequence>
<proteinExistence type="predicted"/>
<dbReference type="Proteomes" id="UP001152797">
    <property type="component" value="Unassembled WGS sequence"/>
</dbReference>
<evidence type="ECO:0000313" key="3">
    <source>
        <dbReference type="EMBL" id="CAL4775577.1"/>
    </source>
</evidence>
<keyword evidence="4" id="KW-1185">Reference proteome</keyword>
<dbReference type="EMBL" id="CAMXCT020001247">
    <property type="protein sequence ID" value="CAL1141640.1"/>
    <property type="molecule type" value="Genomic_DNA"/>
</dbReference>
<dbReference type="EMBL" id="CAMXCT010001247">
    <property type="protein sequence ID" value="CAI3988265.1"/>
    <property type="molecule type" value="Genomic_DNA"/>
</dbReference>
<dbReference type="AlphaFoldDB" id="A0A9P1FVG1"/>
<dbReference type="EMBL" id="CAMXCT030001247">
    <property type="protein sequence ID" value="CAL4775577.1"/>
    <property type="molecule type" value="Genomic_DNA"/>
</dbReference>
<protein>
    <submittedName>
        <fullName evidence="3">Copia protein</fullName>
    </submittedName>
</protein>
<evidence type="ECO:0000313" key="1">
    <source>
        <dbReference type="EMBL" id="CAI3988265.1"/>
    </source>
</evidence>
<reference evidence="1" key="1">
    <citation type="submission" date="2022-10" db="EMBL/GenBank/DDBJ databases">
        <authorList>
            <person name="Chen Y."/>
            <person name="Dougan E. K."/>
            <person name="Chan C."/>
            <person name="Rhodes N."/>
            <person name="Thang M."/>
        </authorList>
    </citation>
    <scope>NUCLEOTIDE SEQUENCE</scope>
</reference>
<organism evidence="1">
    <name type="scientific">Cladocopium goreaui</name>
    <dbReference type="NCBI Taxonomy" id="2562237"/>
    <lineage>
        <taxon>Eukaryota</taxon>
        <taxon>Sar</taxon>
        <taxon>Alveolata</taxon>
        <taxon>Dinophyceae</taxon>
        <taxon>Suessiales</taxon>
        <taxon>Symbiodiniaceae</taxon>
        <taxon>Cladocopium</taxon>
    </lineage>
</organism>
<name>A0A9P1FVG1_9DINO</name>
<evidence type="ECO:0000313" key="4">
    <source>
        <dbReference type="Proteomes" id="UP001152797"/>
    </source>
</evidence>
<accession>A0A9P1FVG1</accession>
<evidence type="ECO:0000313" key="2">
    <source>
        <dbReference type="EMBL" id="CAL1141640.1"/>
    </source>
</evidence>